<reference evidence="3 4" key="1">
    <citation type="submission" date="2024-04" db="EMBL/GenBank/DDBJ databases">
        <title>Defined microbial consortia suppress multidrug-resistant proinflammatory Enterobacteriaceae via ecological control.</title>
        <authorList>
            <person name="Furuichi M."/>
            <person name="Kawaguchi T."/>
            <person name="Pust M."/>
            <person name="Yasuma K."/>
            <person name="Plichta D."/>
            <person name="Hasegawa N."/>
            <person name="Ohya T."/>
            <person name="Bhattarai S."/>
            <person name="Sasajima S."/>
            <person name="Aoto Y."/>
            <person name="Tuganbaev T."/>
            <person name="Yaginuma M."/>
            <person name="Ueda M."/>
            <person name="Okahashi N."/>
            <person name="Amafuji K."/>
            <person name="Kiridooshi Y."/>
            <person name="Sugita K."/>
            <person name="Strazar M."/>
            <person name="Skelly A."/>
            <person name="Suda W."/>
            <person name="Hattori M."/>
            <person name="Nakamoto N."/>
            <person name="Caballero S."/>
            <person name="Norman J."/>
            <person name="Olle B."/>
            <person name="Tanoue T."/>
            <person name="Arita M."/>
            <person name="Bucci V."/>
            <person name="Atarashi K."/>
            <person name="Xavier R."/>
            <person name="Honda K."/>
        </authorList>
    </citation>
    <scope>NUCLEOTIDE SEQUENCE [LARGE SCALE GENOMIC DNA]</scope>
    <source>
        <strain evidence="4">f13</strain>
    </source>
</reference>
<dbReference type="PANTHER" id="PTHR46390">
    <property type="entry name" value="MANNOSE-1-PHOSPHATE GUANYLYLTRANSFERASE"/>
    <property type="match status" value="1"/>
</dbReference>
<dbReference type="EMBL" id="BAABXL010000001">
    <property type="protein sequence ID" value="GAA6270364.1"/>
    <property type="molecule type" value="Genomic_DNA"/>
</dbReference>
<name>A0ABQ0B254_9FIRM</name>
<evidence type="ECO:0000259" key="1">
    <source>
        <dbReference type="Pfam" id="PF00483"/>
    </source>
</evidence>
<feature type="domain" description="Nucleotidyl transferase" evidence="1">
    <location>
        <begin position="4"/>
        <end position="266"/>
    </location>
</feature>
<dbReference type="RefSeq" id="WP_390470927.1">
    <property type="nucleotide sequence ID" value="NZ_BAABXL010000001.1"/>
</dbReference>
<dbReference type="InterPro" id="IPR051161">
    <property type="entry name" value="Mannose-6P_isomerase_type2"/>
</dbReference>
<dbReference type="SUPFAM" id="SSF53448">
    <property type="entry name" value="Nucleotide-diphospho-sugar transferases"/>
    <property type="match status" value="1"/>
</dbReference>
<gene>
    <name evidence="3" type="ORF">F130042H8_34240</name>
</gene>
<dbReference type="InterPro" id="IPR029044">
    <property type="entry name" value="Nucleotide-diphossugar_trans"/>
</dbReference>
<protein>
    <submittedName>
        <fullName evidence="3">Sugar phosphate nucleotidyltransferase</fullName>
    </submittedName>
</protein>
<dbReference type="Proteomes" id="UP001600894">
    <property type="component" value="Unassembled WGS sequence"/>
</dbReference>
<feature type="domain" description="Mannose-6-phosphate isomerase type II C-terminal" evidence="2">
    <location>
        <begin position="335"/>
        <end position="434"/>
    </location>
</feature>
<proteinExistence type="predicted"/>
<accession>A0ABQ0B254</accession>
<dbReference type="InterPro" id="IPR001538">
    <property type="entry name" value="Man6P_isomerase-2_C"/>
</dbReference>
<dbReference type="Gene3D" id="3.90.550.10">
    <property type="entry name" value="Spore Coat Polysaccharide Biosynthesis Protein SpsA, Chain A"/>
    <property type="match status" value="1"/>
</dbReference>
<comment type="caution">
    <text evidence="3">The sequence shown here is derived from an EMBL/GenBank/DDBJ whole genome shotgun (WGS) entry which is preliminary data.</text>
</comment>
<organism evidence="3 4">
    <name type="scientific">Enterocloster alcoholdehydrogenati</name>
    <dbReference type="NCBI Taxonomy" id="2547410"/>
    <lineage>
        <taxon>Bacteria</taxon>
        <taxon>Bacillati</taxon>
        <taxon>Bacillota</taxon>
        <taxon>Clostridia</taxon>
        <taxon>Lachnospirales</taxon>
        <taxon>Lachnospiraceae</taxon>
        <taxon>Enterocloster</taxon>
    </lineage>
</organism>
<dbReference type="Pfam" id="PF01050">
    <property type="entry name" value="MannoseP_isomer"/>
    <property type="match status" value="1"/>
</dbReference>
<dbReference type="PANTHER" id="PTHR46390:SF1">
    <property type="entry name" value="MANNOSE-1-PHOSPHATE GUANYLYLTRANSFERASE"/>
    <property type="match status" value="1"/>
</dbReference>
<evidence type="ECO:0000313" key="4">
    <source>
        <dbReference type="Proteomes" id="UP001600894"/>
    </source>
</evidence>
<dbReference type="InterPro" id="IPR011051">
    <property type="entry name" value="RmlC_Cupin_sf"/>
</dbReference>
<dbReference type="SUPFAM" id="SSF51182">
    <property type="entry name" value="RmlC-like cupins"/>
    <property type="match status" value="1"/>
</dbReference>
<evidence type="ECO:0000259" key="2">
    <source>
        <dbReference type="Pfam" id="PF01050"/>
    </source>
</evidence>
<dbReference type="Gene3D" id="2.60.120.10">
    <property type="entry name" value="Jelly Rolls"/>
    <property type="match status" value="1"/>
</dbReference>
<dbReference type="CDD" id="cd02213">
    <property type="entry name" value="cupin_PMI_typeII_C"/>
    <property type="match status" value="1"/>
</dbReference>
<keyword evidence="4" id="KW-1185">Reference proteome</keyword>
<dbReference type="InterPro" id="IPR005835">
    <property type="entry name" value="NTP_transferase_dom"/>
</dbReference>
<sequence length="453" mass="51899">MNIILLSGGSGKRLWPLSNDIRSKQFIKLFKTERSEYESMIQRIYRQVKRVDEDVDITVATAKSQVSSIINQLGDNIGISVEPCRKDTFPAIALAGMYLYDVKNISEDETIVVCPVDPYVSDEYFESFDELDRIVQNTDTNLVLMGMEPTYPSEKYGYIIPKSRDKFSDVETFKEKPDAKTAQTYIDKGALWNGGVFAFKLKYIVDKAHQLLDFKDYKDLYESYQKQEKISFDYAVAEKENNLKVMRYSGKWKDLGTWNTLTEEMSDQVIGKGILNETCKNTNIINELNIPILCMGLQDIVVAASNEGILVSKKEQSSYIKPFVDSIDQQIMFAEKSWGYYRVIDYTSDSITVKVTLNKNCNMNYHSHEHRNEVWTVVSGEGIAVIDDEKIELAPGVVVNLPCFCRHTVIAKTKLEIIEIQMGHGITVHDKIKYEYDYKNIVDKWGDNLCSSR</sequence>
<dbReference type="InterPro" id="IPR014710">
    <property type="entry name" value="RmlC-like_jellyroll"/>
</dbReference>
<dbReference type="Pfam" id="PF00483">
    <property type="entry name" value="NTP_transferase"/>
    <property type="match status" value="1"/>
</dbReference>
<evidence type="ECO:0000313" key="3">
    <source>
        <dbReference type="EMBL" id="GAA6270364.1"/>
    </source>
</evidence>